<dbReference type="EC" id="4.1.1.17" evidence="7"/>
<dbReference type="RefSeq" id="WP_055161651.1">
    <property type="nucleotide sequence ID" value="NZ_CABIWZ010000007.1"/>
</dbReference>
<organism evidence="11 12">
    <name type="scientific">Mitsuokella jalaludinii</name>
    <dbReference type="NCBI Taxonomy" id="187979"/>
    <lineage>
        <taxon>Bacteria</taxon>
        <taxon>Bacillati</taxon>
        <taxon>Bacillota</taxon>
        <taxon>Negativicutes</taxon>
        <taxon>Selenomonadales</taxon>
        <taxon>Selenomonadaceae</taxon>
        <taxon>Mitsuokella</taxon>
    </lineage>
</organism>
<evidence type="ECO:0000256" key="2">
    <source>
        <dbReference type="ARBA" id="ARBA00008872"/>
    </source>
</evidence>
<evidence type="ECO:0000256" key="1">
    <source>
        <dbReference type="ARBA" id="ARBA00001933"/>
    </source>
</evidence>
<dbReference type="GO" id="GO:0004586">
    <property type="term" value="F:ornithine decarboxylase activity"/>
    <property type="evidence" value="ECO:0007669"/>
    <property type="project" value="UniProtKB-EC"/>
</dbReference>
<evidence type="ECO:0000256" key="9">
    <source>
        <dbReference type="PIRSR" id="PIRSR600183-50"/>
    </source>
</evidence>
<evidence type="ECO:0000256" key="3">
    <source>
        <dbReference type="ARBA" id="ARBA00022793"/>
    </source>
</evidence>
<keyword evidence="3" id="KW-0210">Decarboxylase</keyword>
<dbReference type="InterPro" id="IPR009006">
    <property type="entry name" value="Ala_racemase/Decarboxylase_C"/>
</dbReference>
<dbReference type="InterPro" id="IPR029066">
    <property type="entry name" value="PLP-binding_barrel"/>
</dbReference>
<evidence type="ECO:0000256" key="8">
    <source>
        <dbReference type="ARBA" id="ARBA00049127"/>
    </source>
</evidence>
<dbReference type="PROSITE" id="PS00878">
    <property type="entry name" value="ODR_DC_2_1"/>
    <property type="match status" value="1"/>
</dbReference>
<dbReference type="PRINTS" id="PR01182">
    <property type="entry name" value="ORNDCRBXLASE"/>
</dbReference>
<dbReference type="InterPro" id="IPR000183">
    <property type="entry name" value="Orn/DAP/Arg_de-COase"/>
</dbReference>
<name>A0A173ZLM4_9FIRM</name>
<comment type="cofactor">
    <cofactor evidence="1 9">
        <name>pyridoxal 5'-phosphate</name>
        <dbReference type="ChEBI" id="CHEBI:597326"/>
    </cofactor>
</comment>
<accession>A0A173ZLM4</accession>
<feature type="active site" description="Proton donor" evidence="9">
    <location>
        <position position="323"/>
    </location>
</feature>
<protein>
    <recommendedName>
        <fullName evidence="7">ornithine decarboxylase</fullName>
        <ecNumber evidence="7">4.1.1.17</ecNumber>
    </recommendedName>
</protein>
<dbReference type="eggNOG" id="COG0019">
    <property type="taxonomic scope" value="Bacteria"/>
</dbReference>
<dbReference type="Gene3D" id="2.40.37.10">
    <property type="entry name" value="Lyase, Ornithine Decarboxylase, Chain A, domain 1"/>
    <property type="match status" value="1"/>
</dbReference>
<evidence type="ECO:0000313" key="12">
    <source>
        <dbReference type="Proteomes" id="UP000095546"/>
    </source>
</evidence>
<evidence type="ECO:0000313" key="11">
    <source>
        <dbReference type="EMBL" id="CUN76539.1"/>
    </source>
</evidence>
<keyword evidence="4 9" id="KW-0663">Pyridoxal phosphate</keyword>
<feature type="modified residue" description="N6-(pyridoxal phosphate)lysine" evidence="9">
    <location>
        <position position="51"/>
    </location>
</feature>
<dbReference type="InterPro" id="IPR002433">
    <property type="entry name" value="Orn_de-COase"/>
</dbReference>
<dbReference type="InterPro" id="IPR022644">
    <property type="entry name" value="De-COase2_N"/>
</dbReference>
<evidence type="ECO:0000256" key="4">
    <source>
        <dbReference type="ARBA" id="ARBA00022898"/>
    </source>
</evidence>
<dbReference type="PANTHER" id="PTHR11482:SF6">
    <property type="entry name" value="ORNITHINE DECARBOXYLASE 1-RELATED"/>
    <property type="match status" value="1"/>
</dbReference>
<dbReference type="EMBL" id="CYYU01000007">
    <property type="protein sequence ID" value="CUN76539.1"/>
    <property type="molecule type" value="Genomic_DNA"/>
</dbReference>
<comment type="similarity">
    <text evidence="2">Belongs to the Orn/Lys/Arg decarboxylase class-II family.</text>
</comment>
<proteinExistence type="inferred from homology"/>
<dbReference type="SUPFAM" id="SSF51419">
    <property type="entry name" value="PLP-binding barrel"/>
    <property type="match status" value="1"/>
</dbReference>
<dbReference type="SUPFAM" id="SSF50621">
    <property type="entry name" value="Alanine racemase C-terminal domain-like"/>
    <property type="match status" value="1"/>
</dbReference>
<dbReference type="FunFam" id="3.20.20.10:FF:000008">
    <property type="entry name" value="Ornithine decarboxylase"/>
    <property type="match status" value="1"/>
</dbReference>
<evidence type="ECO:0000259" key="10">
    <source>
        <dbReference type="Pfam" id="PF02784"/>
    </source>
</evidence>
<dbReference type="Proteomes" id="UP000095546">
    <property type="component" value="Unassembled WGS sequence"/>
</dbReference>
<feature type="domain" description="Orn/DAP/Arg decarboxylase 2 N-terminal" evidence="10">
    <location>
        <begin position="29"/>
        <end position="261"/>
    </location>
</feature>
<sequence>MRSFILNENEMNEMAKRQPTPFLVLSVDRVAENYAFLRKHLPRAGIYYAIKANPHPRVLERLASLGSHFDVASAGEMEMLHKAGVDGSRMIYANPVHDARGFSAASRLGVRRFTFDDASEIPKLAAAAPGADVLVRVQVHNSKALVDLNTKFGAPLDKALPLLRKAEQSGLHAKGICFHVGSQSLSTAAYEEALLLVHHRFLEAEASGMHLTDLDIGGGFPIPSAEGLHVDLAAMLEAINRQLDRLFPHTAVWTEPGRFLCGTAMNLVTSVIGTKQRGDIPWYILDEGIYGVFSGILFDHWEYPLHCFGKGRKVPSTFAGPSCDGIDVLYRDFPAPKLPIGAKVLVSDIGAYTTVSATRFNGFESAPVLIWEDQADLVAKSRKTSENDKASESCLAQMP</sequence>
<dbReference type="OrthoDB" id="9802241at2"/>
<gene>
    <name evidence="11" type="primary">ldc</name>
    <name evidence="11" type="ORF">ERS852385_01317</name>
</gene>
<evidence type="ECO:0000256" key="6">
    <source>
        <dbReference type="ARBA" id="ARBA00034115"/>
    </source>
</evidence>
<dbReference type="STRING" id="187979.ERS852385_01317"/>
<dbReference type="InterPro" id="IPR022653">
    <property type="entry name" value="De-COase2_pyr-phos_BS"/>
</dbReference>
<reference evidence="11 12" key="1">
    <citation type="submission" date="2015-09" db="EMBL/GenBank/DDBJ databases">
        <authorList>
            <consortium name="Pathogen Informatics"/>
        </authorList>
    </citation>
    <scope>NUCLEOTIDE SEQUENCE [LARGE SCALE GENOMIC DNA]</scope>
    <source>
        <strain evidence="11 12">2789STDY5608828</strain>
    </source>
</reference>
<evidence type="ECO:0000256" key="5">
    <source>
        <dbReference type="ARBA" id="ARBA00023239"/>
    </source>
</evidence>
<dbReference type="GO" id="GO:0005737">
    <property type="term" value="C:cytoplasm"/>
    <property type="evidence" value="ECO:0007669"/>
    <property type="project" value="TreeGrafter"/>
</dbReference>
<keyword evidence="12" id="KW-1185">Reference proteome</keyword>
<comment type="pathway">
    <text evidence="6">Amine and polyamine biosynthesis; putrescine biosynthesis via L-ornithine pathway; putrescine from L-ornithine: step 1/1.</text>
</comment>
<dbReference type="GO" id="GO:0033387">
    <property type="term" value="P:putrescine biosynthetic process from arginine, via ornithine"/>
    <property type="evidence" value="ECO:0007669"/>
    <property type="project" value="TreeGrafter"/>
</dbReference>
<keyword evidence="5 11" id="KW-0456">Lyase</keyword>
<dbReference type="AlphaFoldDB" id="A0A173ZLM4"/>
<dbReference type="CDD" id="cd00622">
    <property type="entry name" value="PLPDE_III_ODC"/>
    <property type="match status" value="1"/>
</dbReference>
<dbReference type="PRINTS" id="PR01179">
    <property type="entry name" value="ODADCRBXLASE"/>
</dbReference>
<evidence type="ECO:0000256" key="7">
    <source>
        <dbReference type="ARBA" id="ARBA00034138"/>
    </source>
</evidence>
<dbReference type="Gene3D" id="3.20.20.10">
    <property type="entry name" value="Alanine racemase"/>
    <property type="match status" value="1"/>
</dbReference>
<dbReference type="Pfam" id="PF02784">
    <property type="entry name" value="Orn_Arg_deC_N"/>
    <property type="match status" value="1"/>
</dbReference>
<dbReference type="PANTHER" id="PTHR11482">
    <property type="entry name" value="ARGININE/DIAMINOPIMELATE/ORNITHINE DECARBOXYLASE"/>
    <property type="match status" value="1"/>
</dbReference>
<comment type="catalytic activity">
    <reaction evidence="8">
        <text>L-ornithine + H(+) = putrescine + CO2</text>
        <dbReference type="Rhea" id="RHEA:22964"/>
        <dbReference type="ChEBI" id="CHEBI:15378"/>
        <dbReference type="ChEBI" id="CHEBI:16526"/>
        <dbReference type="ChEBI" id="CHEBI:46911"/>
        <dbReference type="ChEBI" id="CHEBI:326268"/>
        <dbReference type="EC" id="4.1.1.17"/>
    </reaction>
</comment>